<name>A0A2G2X7I5_CAPBA</name>
<accession>A0A2G2X7I5</accession>
<gene>
    <name evidence="1" type="ORF">CQW23_07930</name>
</gene>
<protein>
    <submittedName>
        <fullName evidence="1">Uncharacterized protein</fullName>
    </submittedName>
</protein>
<dbReference type="Proteomes" id="UP000224567">
    <property type="component" value="Unassembled WGS sequence"/>
</dbReference>
<dbReference type="EMBL" id="MLFT02000003">
    <property type="protein sequence ID" value="PHT53468.1"/>
    <property type="molecule type" value="Genomic_DNA"/>
</dbReference>
<dbReference type="OrthoDB" id="1248924at2759"/>
<comment type="caution">
    <text evidence="1">The sequence shown here is derived from an EMBL/GenBank/DDBJ whole genome shotgun (WGS) entry which is preliminary data.</text>
</comment>
<keyword evidence="2" id="KW-1185">Reference proteome</keyword>
<sequence length="182" mass="20939">MPVAVRVSARVMTTMVLAKREYPVASIFNLIAKRFIEKFRERRAYVLNYKDNLFVPPTKKIKRNNMSEGESLYMENVNGDDNQFTVFGRGSTAIVNLLKKSCSWRKYDLIKFYAPTRWLLCTKDLKFESNIAVSRLTIELMARRWPDGPSRGSLLKPDGQVDGPLEVQRSVTWTVVDLVLSV</sequence>
<proteinExistence type="predicted"/>
<reference evidence="1 2" key="1">
    <citation type="journal article" date="2017" name="Genome Biol.">
        <title>New reference genome sequences of hot pepper reveal the massive evolution of plant disease-resistance genes by retroduplication.</title>
        <authorList>
            <person name="Kim S."/>
            <person name="Park J."/>
            <person name="Yeom S.I."/>
            <person name="Kim Y.M."/>
            <person name="Seo E."/>
            <person name="Kim K.T."/>
            <person name="Kim M.S."/>
            <person name="Lee J.M."/>
            <person name="Cheong K."/>
            <person name="Shin H.S."/>
            <person name="Kim S.B."/>
            <person name="Han K."/>
            <person name="Lee J."/>
            <person name="Park M."/>
            <person name="Lee H.A."/>
            <person name="Lee H.Y."/>
            <person name="Lee Y."/>
            <person name="Oh S."/>
            <person name="Lee J.H."/>
            <person name="Choi E."/>
            <person name="Choi E."/>
            <person name="Lee S.E."/>
            <person name="Jeon J."/>
            <person name="Kim H."/>
            <person name="Choi G."/>
            <person name="Song H."/>
            <person name="Lee J."/>
            <person name="Lee S.C."/>
            <person name="Kwon J.K."/>
            <person name="Lee H.Y."/>
            <person name="Koo N."/>
            <person name="Hong Y."/>
            <person name="Kim R.W."/>
            <person name="Kang W.H."/>
            <person name="Huh J.H."/>
            <person name="Kang B.C."/>
            <person name="Yang T.J."/>
            <person name="Lee Y.H."/>
            <person name="Bennetzen J.L."/>
            <person name="Choi D."/>
        </authorList>
    </citation>
    <scope>NUCLEOTIDE SEQUENCE [LARGE SCALE GENOMIC DNA]</scope>
    <source>
        <strain evidence="2">cv. PBC81</strain>
    </source>
</reference>
<evidence type="ECO:0000313" key="1">
    <source>
        <dbReference type="EMBL" id="PHT53468.1"/>
    </source>
</evidence>
<evidence type="ECO:0000313" key="2">
    <source>
        <dbReference type="Proteomes" id="UP000224567"/>
    </source>
</evidence>
<organism evidence="1 2">
    <name type="scientific">Capsicum baccatum</name>
    <name type="common">Peruvian pepper</name>
    <dbReference type="NCBI Taxonomy" id="33114"/>
    <lineage>
        <taxon>Eukaryota</taxon>
        <taxon>Viridiplantae</taxon>
        <taxon>Streptophyta</taxon>
        <taxon>Embryophyta</taxon>
        <taxon>Tracheophyta</taxon>
        <taxon>Spermatophyta</taxon>
        <taxon>Magnoliopsida</taxon>
        <taxon>eudicotyledons</taxon>
        <taxon>Gunneridae</taxon>
        <taxon>Pentapetalae</taxon>
        <taxon>asterids</taxon>
        <taxon>lamiids</taxon>
        <taxon>Solanales</taxon>
        <taxon>Solanaceae</taxon>
        <taxon>Solanoideae</taxon>
        <taxon>Capsiceae</taxon>
        <taxon>Capsicum</taxon>
    </lineage>
</organism>
<dbReference type="AlphaFoldDB" id="A0A2G2X7I5"/>
<reference evidence="2" key="2">
    <citation type="journal article" date="2017" name="J. Anim. Genet.">
        <title>Multiple reference genome sequences of hot pepper reveal the massive evolution of plant disease resistance genes by retroduplication.</title>
        <authorList>
            <person name="Kim S."/>
            <person name="Park J."/>
            <person name="Yeom S.-I."/>
            <person name="Kim Y.-M."/>
            <person name="Seo E."/>
            <person name="Kim K.-T."/>
            <person name="Kim M.-S."/>
            <person name="Lee J.M."/>
            <person name="Cheong K."/>
            <person name="Shin H.-S."/>
            <person name="Kim S.-B."/>
            <person name="Han K."/>
            <person name="Lee J."/>
            <person name="Park M."/>
            <person name="Lee H.-A."/>
            <person name="Lee H.-Y."/>
            <person name="Lee Y."/>
            <person name="Oh S."/>
            <person name="Lee J.H."/>
            <person name="Choi E."/>
            <person name="Choi E."/>
            <person name="Lee S.E."/>
            <person name="Jeon J."/>
            <person name="Kim H."/>
            <person name="Choi G."/>
            <person name="Song H."/>
            <person name="Lee J."/>
            <person name="Lee S.-C."/>
            <person name="Kwon J.-K."/>
            <person name="Lee H.-Y."/>
            <person name="Koo N."/>
            <person name="Hong Y."/>
            <person name="Kim R.W."/>
            <person name="Kang W.-H."/>
            <person name="Huh J.H."/>
            <person name="Kang B.-C."/>
            <person name="Yang T.-J."/>
            <person name="Lee Y.-H."/>
            <person name="Bennetzen J.L."/>
            <person name="Choi D."/>
        </authorList>
    </citation>
    <scope>NUCLEOTIDE SEQUENCE [LARGE SCALE GENOMIC DNA]</scope>
    <source>
        <strain evidence="2">cv. PBC81</strain>
    </source>
</reference>